<evidence type="ECO:0000256" key="3">
    <source>
        <dbReference type="ARBA" id="ARBA00012513"/>
    </source>
</evidence>
<name>A0A6J0C7F8_NEOLC</name>
<keyword evidence="7 12" id="KW-0547">Nucleotide-binding</keyword>
<dbReference type="PANTHER" id="PTHR24346:SF82">
    <property type="entry name" value="KP78A-RELATED"/>
    <property type="match status" value="1"/>
</dbReference>
<keyword evidence="17" id="KW-1185">Reference proteome</keyword>
<feature type="domain" description="Protein kinase" evidence="14">
    <location>
        <begin position="447"/>
        <end position="703"/>
    </location>
</feature>
<accession>A0A6J0C7F8</accession>
<dbReference type="InterPro" id="IPR028375">
    <property type="entry name" value="KA1/Ssp2_C"/>
</dbReference>
<feature type="region of interest" description="Disordered" evidence="13">
    <location>
        <begin position="1036"/>
        <end position="1060"/>
    </location>
</feature>
<evidence type="ECO:0000256" key="9">
    <source>
        <dbReference type="ARBA" id="ARBA00022840"/>
    </source>
</evidence>
<dbReference type="Gene3D" id="1.10.8.10">
    <property type="entry name" value="DNA helicase RuvA subunit, C-terminal domain"/>
    <property type="match status" value="1"/>
</dbReference>
<feature type="region of interest" description="Disordered" evidence="13">
    <location>
        <begin position="249"/>
        <end position="278"/>
    </location>
</feature>
<dbReference type="InterPro" id="IPR001772">
    <property type="entry name" value="KA1_dom"/>
</dbReference>
<dbReference type="PROSITE" id="PS50011">
    <property type="entry name" value="PROTEIN_KINASE_DOM"/>
    <property type="match status" value="1"/>
</dbReference>
<evidence type="ECO:0000256" key="13">
    <source>
        <dbReference type="SAM" id="MobiDB-lite"/>
    </source>
</evidence>
<dbReference type="Proteomes" id="UP000829291">
    <property type="component" value="Chromosome 5"/>
</dbReference>
<keyword evidence="5" id="KW-0723">Serine/threonine-protein kinase</keyword>
<evidence type="ECO:0000259" key="14">
    <source>
        <dbReference type="PROSITE" id="PS50011"/>
    </source>
</evidence>
<evidence type="ECO:0000256" key="11">
    <source>
        <dbReference type="ARBA" id="ARBA00048679"/>
    </source>
</evidence>
<feature type="compositionally biased region" description="Polar residues" evidence="13">
    <location>
        <begin position="895"/>
        <end position="904"/>
    </location>
</feature>
<evidence type="ECO:0000313" key="17">
    <source>
        <dbReference type="Proteomes" id="UP000829291"/>
    </source>
</evidence>
<feature type="compositionally biased region" description="Polar residues" evidence="13">
    <location>
        <begin position="948"/>
        <end position="965"/>
    </location>
</feature>
<feature type="compositionally biased region" description="Low complexity" evidence="13">
    <location>
        <begin position="379"/>
        <end position="396"/>
    </location>
</feature>
<dbReference type="SUPFAM" id="SSF56112">
    <property type="entry name" value="Protein kinase-like (PK-like)"/>
    <property type="match status" value="1"/>
</dbReference>
<feature type="compositionally biased region" description="Polar residues" evidence="13">
    <location>
        <begin position="869"/>
        <end position="882"/>
    </location>
</feature>
<dbReference type="SMART" id="SM00165">
    <property type="entry name" value="UBA"/>
    <property type="match status" value="1"/>
</dbReference>
<feature type="compositionally biased region" description="Low complexity" evidence="13">
    <location>
        <begin position="844"/>
        <end position="855"/>
    </location>
</feature>
<keyword evidence="9 12" id="KW-0067">ATP-binding</keyword>
<dbReference type="PROSITE" id="PS50030">
    <property type="entry name" value="UBA"/>
    <property type="match status" value="1"/>
</dbReference>
<evidence type="ECO:0000256" key="8">
    <source>
        <dbReference type="ARBA" id="ARBA00022777"/>
    </source>
</evidence>
<dbReference type="PANTHER" id="PTHR24346">
    <property type="entry name" value="MAP/MICROTUBULE AFFINITY-REGULATING KINASE"/>
    <property type="match status" value="1"/>
</dbReference>
<proteinExistence type="inferred from homology"/>
<dbReference type="Gene3D" id="3.30.200.20">
    <property type="entry name" value="Phosphorylase Kinase, domain 1"/>
    <property type="match status" value="1"/>
</dbReference>
<feature type="compositionally biased region" description="Gly residues" evidence="13">
    <location>
        <begin position="856"/>
        <end position="866"/>
    </location>
</feature>
<feature type="compositionally biased region" description="Gly residues" evidence="13">
    <location>
        <begin position="792"/>
        <end position="805"/>
    </location>
</feature>
<dbReference type="PROSITE" id="PS50032">
    <property type="entry name" value="KA1"/>
    <property type="match status" value="1"/>
</dbReference>
<evidence type="ECO:0000256" key="2">
    <source>
        <dbReference type="ARBA" id="ARBA00006234"/>
    </source>
</evidence>
<dbReference type="InterPro" id="IPR049508">
    <property type="entry name" value="MARK1-4_cat"/>
</dbReference>
<comment type="subcellular location">
    <subcellularLocation>
        <location evidence="1">Cytoplasm</location>
    </subcellularLocation>
</comment>
<comment type="similarity">
    <text evidence="2">Belongs to the protein kinase superfamily. CAMK Ser/Thr protein kinase family. SNF1 subfamily.</text>
</comment>
<feature type="region of interest" description="Disordered" evidence="13">
    <location>
        <begin position="1"/>
        <end position="68"/>
    </location>
</feature>
<keyword evidence="4" id="KW-0963">Cytoplasm</keyword>
<evidence type="ECO:0000259" key="15">
    <source>
        <dbReference type="PROSITE" id="PS50030"/>
    </source>
</evidence>
<dbReference type="OrthoDB" id="504170at2759"/>
<dbReference type="EC" id="2.7.11.1" evidence="3"/>
<feature type="region of interest" description="Disordered" evidence="13">
    <location>
        <begin position="82"/>
        <end position="119"/>
    </location>
</feature>
<dbReference type="GeneID" id="107226307"/>
<feature type="region of interest" description="Disordered" evidence="13">
    <location>
        <begin position="418"/>
        <end position="443"/>
    </location>
</feature>
<dbReference type="InterPro" id="IPR017441">
    <property type="entry name" value="Protein_kinase_ATP_BS"/>
</dbReference>
<feature type="binding site" evidence="12">
    <location>
        <position position="476"/>
    </location>
    <ligand>
        <name>ATP</name>
        <dbReference type="ChEBI" id="CHEBI:30616"/>
    </ligand>
</feature>
<dbReference type="InterPro" id="IPR015940">
    <property type="entry name" value="UBA"/>
</dbReference>
<feature type="region of interest" description="Disordered" evidence="13">
    <location>
        <begin position="767"/>
        <end position="1019"/>
    </location>
</feature>
<feature type="compositionally biased region" description="Polar residues" evidence="13">
    <location>
        <begin position="315"/>
        <end position="324"/>
    </location>
</feature>
<feature type="compositionally biased region" description="Polar residues" evidence="13">
    <location>
        <begin position="255"/>
        <end position="265"/>
    </location>
</feature>
<dbReference type="CDD" id="cd12196">
    <property type="entry name" value="MARK1-3_C"/>
    <property type="match status" value="1"/>
</dbReference>
<feature type="domain" description="UBA" evidence="15">
    <location>
        <begin position="722"/>
        <end position="765"/>
    </location>
</feature>
<feature type="compositionally biased region" description="Polar residues" evidence="13">
    <location>
        <begin position="819"/>
        <end position="834"/>
    </location>
</feature>
<reference evidence="18" key="1">
    <citation type="submission" date="2025-08" db="UniProtKB">
        <authorList>
            <consortium name="RefSeq"/>
        </authorList>
    </citation>
    <scope>IDENTIFICATION</scope>
    <source>
        <tissue evidence="18">Thorax and Abdomen</tissue>
    </source>
</reference>
<dbReference type="GO" id="GO:0005938">
    <property type="term" value="C:cell cortex"/>
    <property type="evidence" value="ECO:0007669"/>
    <property type="project" value="UniProtKB-SubCell"/>
</dbReference>
<evidence type="ECO:0000256" key="4">
    <source>
        <dbReference type="ARBA" id="ARBA00022490"/>
    </source>
</evidence>
<dbReference type="GO" id="GO:0005886">
    <property type="term" value="C:plasma membrane"/>
    <property type="evidence" value="ECO:0007669"/>
    <property type="project" value="UniProtKB-SubCell"/>
</dbReference>
<dbReference type="GO" id="GO:0000226">
    <property type="term" value="P:microtubule cytoskeleton organization"/>
    <property type="evidence" value="ECO:0007669"/>
    <property type="project" value="TreeGrafter"/>
</dbReference>
<protein>
    <recommendedName>
        <fullName evidence="3">non-specific serine/threonine protein kinase</fullName>
        <ecNumber evidence="3">2.7.11.1</ecNumber>
    </recommendedName>
</protein>
<feature type="compositionally biased region" description="Low complexity" evidence="13">
    <location>
        <begin position="49"/>
        <end position="63"/>
    </location>
</feature>
<dbReference type="InterPro" id="IPR000719">
    <property type="entry name" value="Prot_kinase_dom"/>
</dbReference>
<dbReference type="CDD" id="cd14337">
    <property type="entry name" value="UBA_MARK_Par1"/>
    <property type="match status" value="1"/>
</dbReference>
<feature type="domain" description="KA1" evidence="16">
    <location>
        <begin position="1114"/>
        <end position="1163"/>
    </location>
</feature>
<dbReference type="GO" id="GO:0050321">
    <property type="term" value="F:tau-protein kinase activity"/>
    <property type="evidence" value="ECO:0007669"/>
    <property type="project" value="TreeGrafter"/>
</dbReference>
<dbReference type="PROSITE" id="PS00107">
    <property type="entry name" value="PROTEIN_KINASE_ATP"/>
    <property type="match status" value="1"/>
</dbReference>
<evidence type="ECO:0000256" key="10">
    <source>
        <dbReference type="ARBA" id="ARBA00047899"/>
    </source>
</evidence>
<dbReference type="RefSeq" id="XP_015522563.2">
    <property type="nucleotide sequence ID" value="XM_015667077.2"/>
</dbReference>
<evidence type="ECO:0000256" key="12">
    <source>
        <dbReference type="PROSITE-ProRule" id="PRU10141"/>
    </source>
</evidence>
<dbReference type="InterPro" id="IPR011009">
    <property type="entry name" value="Kinase-like_dom_sf"/>
</dbReference>
<organism evidence="18">
    <name type="scientific">Neodiprion lecontei</name>
    <name type="common">Redheaded pine sawfly</name>
    <dbReference type="NCBI Taxonomy" id="441921"/>
    <lineage>
        <taxon>Eukaryota</taxon>
        <taxon>Metazoa</taxon>
        <taxon>Ecdysozoa</taxon>
        <taxon>Arthropoda</taxon>
        <taxon>Hexapoda</taxon>
        <taxon>Insecta</taxon>
        <taxon>Pterygota</taxon>
        <taxon>Neoptera</taxon>
        <taxon>Endopterygota</taxon>
        <taxon>Hymenoptera</taxon>
        <taxon>Tenthredinoidea</taxon>
        <taxon>Diprionidae</taxon>
        <taxon>Diprioninae</taxon>
        <taxon>Neodiprion</taxon>
    </lineage>
</organism>
<feature type="compositionally biased region" description="Basic and acidic residues" evidence="13">
    <location>
        <begin position="1"/>
        <end position="10"/>
    </location>
</feature>
<dbReference type="Gene3D" id="1.10.510.10">
    <property type="entry name" value="Transferase(Phosphotransferase) domain 1"/>
    <property type="match status" value="1"/>
</dbReference>
<dbReference type="SUPFAM" id="SSF103243">
    <property type="entry name" value="KA1-like"/>
    <property type="match status" value="1"/>
</dbReference>
<comment type="catalytic activity">
    <reaction evidence="11">
        <text>L-seryl-[protein] + ATP = O-phospho-L-seryl-[protein] + ADP + H(+)</text>
        <dbReference type="Rhea" id="RHEA:17989"/>
        <dbReference type="Rhea" id="RHEA-COMP:9863"/>
        <dbReference type="Rhea" id="RHEA-COMP:11604"/>
        <dbReference type="ChEBI" id="CHEBI:15378"/>
        <dbReference type="ChEBI" id="CHEBI:29999"/>
        <dbReference type="ChEBI" id="CHEBI:30616"/>
        <dbReference type="ChEBI" id="CHEBI:83421"/>
        <dbReference type="ChEBI" id="CHEBI:456216"/>
        <dbReference type="EC" id="2.7.11.1"/>
    </reaction>
</comment>
<dbReference type="Gene3D" id="3.30.310.80">
    <property type="entry name" value="Kinase associated domain 1, KA1"/>
    <property type="match status" value="1"/>
</dbReference>
<dbReference type="InterPro" id="IPR008271">
    <property type="entry name" value="Ser/Thr_kinase_AS"/>
</dbReference>
<keyword evidence="6" id="KW-0808">Transferase</keyword>
<feature type="region of interest" description="Disordered" evidence="13">
    <location>
        <begin position="167"/>
        <end position="189"/>
    </location>
</feature>
<evidence type="ECO:0000256" key="6">
    <source>
        <dbReference type="ARBA" id="ARBA00022679"/>
    </source>
</evidence>
<evidence type="ECO:0000256" key="5">
    <source>
        <dbReference type="ARBA" id="ARBA00022527"/>
    </source>
</evidence>
<feature type="region of interest" description="Disordered" evidence="13">
    <location>
        <begin position="295"/>
        <end position="351"/>
    </location>
</feature>
<dbReference type="GO" id="GO:0005524">
    <property type="term" value="F:ATP binding"/>
    <property type="evidence" value="ECO:0007669"/>
    <property type="project" value="UniProtKB-UniRule"/>
</dbReference>
<dbReference type="GO" id="GO:0035556">
    <property type="term" value="P:intracellular signal transduction"/>
    <property type="evidence" value="ECO:0007669"/>
    <property type="project" value="TreeGrafter"/>
</dbReference>
<evidence type="ECO:0000256" key="7">
    <source>
        <dbReference type="ARBA" id="ARBA00022741"/>
    </source>
</evidence>
<keyword evidence="8 18" id="KW-0418">Kinase</keyword>
<feature type="compositionally biased region" description="Low complexity" evidence="13">
    <location>
        <begin position="776"/>
        <end position="785"/>
    </location>
</feature>
<dbReference type="PROSITE" id="PS00108">
    <property type="entry name" value="PROTEIN_KINASE_ST"/>
    <property type="match status" value="1"/>
</dbReference>
<dbReference type="AlphaFoldDB" id="A0A6J0C7F8"/>
<feature type="compositionally biased region" description="Low complexity" evidence="13">
    <location>
        <begin position="92"/>
        <end position="119"/>
    </location>
</feature>
<feature type="compositionally biased region" description="Polar residues" evidence="13">
    <location>
        <begin position="992"/>
        <end position="1004"/>
    </location>
</feature>
<dbReference type="Pfam" id="PF00069">
    <property type="entry name" value="Pkinase"/>
    <property type="match status" value="1"/>
</dbReference>
<dbReference type="SMART" id="SM00220">
    <property type="entry name" value="S_TKc"/>
    <property type="match status" value="1"/>
</dbReference>
<feature type="region of interest" description="Disordered" evidence="13">
    <location>
        <begin position="376"/>
        <end position="399"/>
    </location>
</feature>
<dbReference type="CDD" id="cd14072">
    <property type="entry name" value="STKc_MARK"/>
    <property type="match status" value="1"/>
</dbReference>
<sequence>MADREERETILARNQPGRKSIRPSSFRKTLNPDGTVIQQRRSPMIGTDSRTSSPSPRGSPSTPEGLKQWELVEGDAGLRVVEKRSTGGGGNSNVNSNSNSASGSPVMTGSRGSSFRSRGSAGGVPIFVNERTQNSIVSQNIQDFENVLAKKFGRSFERSVIGKGNAISSTGGEFQTSNGRRSLRENQSGKTGVKLDLILNDQDHRSLDTVGGDGSVLPDSKSSIDMLDQLERQVKAIEQGTIAAAARFKQDAGTDVTSDDISSQLQHDRSPVGNTGSDKIVPEIELRYREHEDLLRNNTDDEAEGSTPLQRGEATRNSTGNAGITTKKRAGVKLNRTASDTRRGNGDTSDMPLKIQSRAQQARNIVRPVMTKRQLQQEAAAGIGTNSTTSSTATSTPKPLTSVIQKAIQNIGIKETGDGVGVSSSVPHHTRLSSRSRAPEEPHIGKYRLLKTIGKGNFAKVKLAKHVPTGKEVAIKIIDKTQLNPGSLQKLFREVRIMKMLDHPNIVKLFQVIETEKTLYLVMEYASGGEVFDYLVLHGRMKEKEARAKFRQIVSAVQYCHQKKIIHRDLKAENLLLDSEMNIKIADFGFSNEFTPGNKLDTFCGSPPYAAPELFQGKKYDGPEVDVWSLGVILYTLVSGSLPFDGSTLRELRERVLRGKYRIPFYMSTDCENLLKKFLVLNPTKRASLEVRGDKNIMKDKWMNMGYEEDELKPYLEPEPDYKDHKRIGESAKALASMGYTRSEIEDSLGQAKYDDVFATYLLLGRKTTDPESDGSRSGSSLSLRNIPPQVGSGGGGVSGTGTGGAAQSPSHRGVHRSISASNPKPSRRASSGGETLRCAPSPGNTTNHNHATTGTGAGTLAGSGGSNFKRQNTVDSATIKENSARVPAGRPSAPKNSPGQLDTMTMFIIGVGTSPGGKSRVGKSNTMNAGVGSGRPLTSPAPGSVGRRSTISYDQAKTSSSSTERTNDVPSLGVSPSSRLVPAAAFPRNVPSRSTFHSGQNRAQRNHPQGHTHTQDTNAISPLARPSFFSKLSSRFSKRPMDPSVPPKHAVVSGATTNDEQVKPRSLRFTWSMRTTSSRDPNEIMSEIRKVLDANKCQYEQRERFLLLCAHGDAATDSQVQWEIEVCKLPRLSLNGVRFKRISGTSIGFKNIASKIANELKL</sequence>
<evidence type="ECO:0000256" key="1">
    <source>
        <dbReference type="ARBA" id="ARBA00004496"/>
    </source>
</evidence>
<gene>
    <name evidence="18" type="primary">LOC107226307</name>
</gene>
<comment type="catalytic activity">
    <reaction evidence="10">
        <text>L-threonyl-[protein] + ATP = O-phospho-L-threonyl-[protein] + ADP + H(+)</text>
        <dbReference type="Rhea" id="RHEA:46608"/>
        <dbReference type="Rhea" id="RHEA-COMP:11060"/>
        <dbReference type="Rhea" id="RHEA-COMP:11605"/>
        <dbReference type="ChEBI" id="CHEBI:15378"/>
        <dbReference type="ChEBI" id="CHEBI:30013"/>
        <dbReference type="ChEBI" id="CHEBI:30616"/>
        <dbReference type="ChEBI" id="CHEBI:61977"/>
        <dbReference type="ChEBI" id="CHEBI:456216"/>
        <dbReference type="EC" id="2.7.11.1"/>
    </reaction>
</comment>
<dbReference type="GO" id="GO:0042995">
    <property type="term" value="C:cell projection"/>
    <property type="evidence" value="ECO:0007669"/>
    <property type="project" value="UniProtKB-SubCell"/>
</dbReference>
<evidence type="ECO:0000259" key="16">
    <source>
        <dbReference type="PROSITE" id="PS50032"/>
    </source>
</evidence>
<dbReference type="Pfam" id="PF02149">
    <property type="entry name" value="KA1"/>
    <property type="match status" value="1"/>
</dbReference>
<evidence type="ECO:0000313" key="18">
    <source>
        <dbReference type="RefSeq" id="XP_015522563.2"/>
    </source>
</evidence>